<evidence type="ECO:0000313" key="3">
    <source>
        <dbReference type="Proteomes" id="UP001165481"/>
    </source>
</evidence>
<protein>
    <submittedName>
        <fullName evidence="2">Uncharacterized protein</fullName>
    </submittedName>
</protein>
<gene>
    <name evidence="2" type="ORF">MUN46_008165</name>
</gene>
<reference evidence="2" key="1">
    <citation type="submission" date="2023-03" db="EMBL/GenBank/DDBJ databases">
        <title>Mesosutterella sp. nov. isolated from porcine feces.</title>
        <authorList>
            <person name="Yu S."/>
        </authorList>
    </citation>
    <scope>NUCLEOTIDE SEQUENCE</scope>
    <source>
        <strain evidence="2">AGMB02718</strain>
    </source>
</reference>
<keyword evidence="1" id="KW-0175">Coiled coil</keyword>
<organism evidence="2 3">
    <name type="scientific">Mesosutterella faecium</name>
    <dbReference type="NCBI Taxonomy" id="2925194"/>
    <lineage>
        <taxon>Bacteria</taxon>
        <taxon>Pseudomonadati</taxon>
        <taxon>Pseudomonadota</taxon>
        <taxon>Betaproteobacteria</taxon>
        <taxon>Burkholderiales</taxon>
        <taxon>Sutterellaceae</taxon>
        <taxon>Mesosutterella</taxon>
    </lineage>
</organism>
<evidence type="ECO:0000256" key="1">
    <source>
        <dbReference type="SAM" id="Coils"/>
    </source>
</evidence>
<comment type="caution">
    <text evidence="2">The sequence shown here is derived from an EMBL/GenBank/DDBJ whole genome shotgun (WGS) entry which is preliminary data.</text>
</comment>
<proteinExistence type="predicted"/>
<sequence length="62" mass="7392">MNEYFDYCLERFDSLQGRAKREAQELRAVQEQIRALRRELAAKTGEEKLEKALAAYRRPDFI</sequence>
<accession>A0ABT7INE3</accession>
<name>A0ABT7INE3_9BURK</name>
<feature type="coiled-coil region" evidence="1">
    <location>
        <begin position="12"/>
        <end position="46"/>
    </location>
</feature>
<dbReference type="Proteomes" id="UP001165481">
    <property type="component" value="Unassembled WGS sequence"/>
</dbReference>
<dbReference type="EMBL" id="JAKZJU020000001">
    <property type="protein sequence ID" value="MDL2059902.1"/>
    <property type="molecule type" value="Genomic_DNA"/>
</dbReference>
<dbReference type="RefSeq" id="WP_243377116.1">
    <property type="nucleotide sequence ID" value="NZ_JAKZJU020000001.1"/>
</dbReference>
<keyword evidence="3" id="KW-1185">Reference proteome</keyword>
<evidence type="ECO:0000313" key="2">
    <source>
        <dbReference type="EMBL" id="MDL2059902.1"/>
    </source>
</evidence>